<feature type="chain" id="PRO_5046243838" evidence="2">
    <location>
        <begin position="19"/>
        <end position="216"/>
    </location>
</feature>
<evidence type="ECO:0000256" key="2">
    <source>
        <dbReference type="SAM" id="SignalP"/>
    </source>
</evidence>
<name>A0ABW4N7J0_9SPHN</name>
<sequence length="216" mass="23381">MSALLALLLVQAAPVATAPAPGVQTATVDPARKAAAEKAVLALVPPGTYMRMMRDQFPKMMDAIMARTMGMTAKDLGAPEENTGGKTLREMAAAEDPHFEERMRIMTTVMSEDMGKIFESIEPEMRAGLSRAFARRFTLDQLNDINAFFATPSGKVFAADYLATFMDPEVMEEMMGAMPKMMQAMPAMMARVEKATAHLPPPPKKGGTTTTTGKAK</sequence>
<dbReference type="InterPro" id="IPR018637">
    <property type="entry name" value="DUF2059"/>
</dbReference>
<evidence type="ECO:0000256" key="1">
    <source>
        <dbReference type="SAM" id="MobiDB-lite"/>
    </source>
</evidence>
<feature type="domain" description="DUF2059" evidence="3">
    <location>
        <begin position="124"/>
        <end position="184"/>
    </location>
</feature>
<dbReference type="EMBL" id="JBHUFC010000001">
    <property type="protein sequence ID" value="MFD1786107.1"/>
    <property type="molecule type" value="Genomic_DNA"/>
</dbReference>
<reference evidence="5" key="1">
    <citation type="journal article" date="2019" name="Int. J. Syst. Evol. Microbiol.">
        <title>The Global Catalogue of Microorganisms (GCM) 10K type strain sequencing project: providing services to taxonomists for standard genome sequencing and annotation.</title>
        <authorList>
            <consortium name="The Broad Institute Genomics Platform"/>
            <consortium name="The Broad Institute Genome Sequencing Center for Infectious Disease"/>
            <person name="Wu L."/>
            <person name="Ma J."/>
        </authorList>
    </citation>
    <scope>NUCLEOTIDE SEQUENCE [LARGE SCALE GENOMIC DNA]</scope>
    <source>
        <strain evidence="5">Q85</strain>
    </source>
</reference>
<keyword evidence="5" id="KW-1185">Reference proteome</keyword>
<dbReference type="RefSeq" id="WP_380937772.1">
    <property type="nucleotide sequence ID" value="NZ_JBHUFC010000001.1"/>
</dbReference>
<protein>
    <submittedName>
        <fullName evidence="4">DUF2059 domain-containing protein</fullName>
    </submittedName>
</protein>
<evidence type="ECO:0000313" key="4">
    <source>
        <dbReference type="EMBL" id="MFD1786107.1"/>
    </source>
</evidence>
<feature type="region of interest" description="Disordered" evidence="1">
    <location>
        <begin position="196"/>
        <end position="216"/>
    </location>
</feature>
<accession>A0ABW4N7J0</accession>
<dbReference type="Proteomes" id="UP001597283">
    <property type="component" value="Unassembled WGS sequence"/>
</dbReference>
<keyword evidence="2" id="KW-0732">Signal</keyword>
<feature type="compositionally biased region" description="Low complexity" evidence="1">
    <location>
        <begin position="205"/>
        <end position="216"/>
    </location>
</feature>
<dbReference type="Pfam" id="PF09832">
    <property type="entry name" value="DUF2059"/>
    <property type="match status" value="1"/>
</dbReference>
<organism evidence="4 5">
    <name type="scientific">Sphingomonas floccifaciens</name>
    <dbReference type="NCBI Taxonomy" id="1844115"/>
    <lineage>
        <taxon>Bacteria</taxon>
        <taxon>Pseudomonadati</taxon>
        <taxon>Pseudomonadota</taxon>
        <taxon>Alphaproteobacteria</taxon>
        <taxon>Sphingomonadales</taxon>
        <taxon>Sphingomonadaceae</taxon>
        <taxon>Sphingomonas</taxon>
    </lineage>
</organism>
<proteinExistence type="predicted"/>
<gene>
    <name evidence="4" type="ORF">ACFSC3_00835</name>
</gene>
<comment type="caution">
    <text evidence="4">The sequence shown here is derived from an EMBL/GenBank/DDBJ whole genome shotgun (WGS) entry which is preliminary data.</text>
</comment>
<evidence type="ECO:0000313" key="5">
    <source>
        <dbReference type="Proteomes" id="UP001597283"/>
    </source>
</evidence>
<evidence type="ECO:0000259" key="3">
    <source>
        <dbReference type="Pfam" id="PF09832"/>
    </source>
</evidence>
<feature type="signal peptide" evidence="2">
    <location>
        <begin position="1"/>
        <end position="18"/>
    </location>
</feature>